<keyword evidence="2" id="KW-1185">Reference proteome</keyword>
<reference evidence="1 2" key="1">
    <citation type="submission" date="2020-06" db="EMBL/GenBank/DDBJ databases">
        <authorList>
            <person name="Li R."/>
            <person name="Bekaert M."/>
        </authorList>
    </citation>
    <scope>NUCLEOTIDE SEQUENCE [LARGE SCALE GENOMIC DNA]</scope>
    <source>
        <strain evidence="2">wild</strain>
    </source>
</reference>
<evidence type="ECO:0000313" key="2">
    <source>
        <dbReference type="Proteomes" id="UP000507470"/>
    </source>
</evidence>
<gene>
    <name evidence="1" type="ORF">MCOR_36214</name>
</gene>
<protein>
    <submittedName>
        <fullName evidence="1">Uncharacterized protein</fullName>
    </submittedName>
</protein>
<dbReference type="Proteomes" id="UP000507470">
    <property type="component" value="Unassembled WGS sequence"/>
</dbReference>
<proteinExistence type="predicted"/>
<evidence type="ECO:0000313" key="1">
    <source>
        <dbReference type="EMBL" id="CAC5402247.1"/>
    </source>
</evidence>
<dbReference type="EMBL" id="CACVKT020006490">
    <property type="protein sequence ID" value="CAC5402247.1"/>
    <property type="molecule type" value="Genomic_DNA"/>
</dbReference>
<name>A0A6J8D3M9_MYTCO</name>
<accession>A0A6J8D3M9</accession>
<dbReference type="AlphaFoldDB" id="A0A6J8D3M9"/>
<organism evidence="1 2">
    <name type="scientific">Mytilus coruscus</name>
    <name type="common">Sea mussel</name>
    <dbReference type="NCBI Taxonomy" id="42192"/>
    <lineage>
        <taxon>Eukaryota</taxon>
        <taxon>Metazoa</taxon>
        <taxon>Spiralia</taxon>
        <taxon>Lophotrochozoa</taxon>
        <taxon>Mollusca</taxon>
        <taxon>Bivalvia</taxon>
        <taxon>Autobranchia</taxon>
        <taxon>Pteriomorphia</taxon>
        <taxon>Mytilida</taxon>
        <taxon>Mytiloidea</taxon>
        <taxon>Mytilidae</taxon>
        <taxon>Mytilinae</taxon>
        <taxon>Mytilus</taxon>
    </lineage>
</organism>
<sequence>MWKKVDITSLKDDAKLLASEFTNKFNVQSEINTLWNNFKDNCLTIIDKNVPSKSTPTRISQPWITKKLRSMSRRKQKLHNRADKKSGKKYKNIKKLHQRKCRETYNQYINNMICNDDSSLKLFWNYIKNKKNDRCGVTPLKRNGPCFSDKETSDIAHQKPKDNLGWETLRSRRAKDKTILLYKIVNHLVNIPTEPYLIPTGVSTRGHNTRYLQPHCRKLVYQHSFFPSAIRIWNYLPQPLVSLPTLGGFKQALATSTIS</sequence>
<dbReference type="OrthoDB" id="6154697at2759"/>